<dbReference type="AlphaFoldDB" id="A0A7X6R6A7"/>
<keyword evidence="3" id="KW-1185">Reference proteome</keyword>
<evidence type="ECO:0000256" key="1">
    <source>
        <dbReference type="SAM" id="SignalP"/>
    </source>
</evidence>
<dbReference type="RefSeq" id="WP_157114087.1">
    <property type="nucleotide sequence ID" value="NZ_JAAXOS010000018.1"/>
</dbReference>
<name>A0A7X6R6A7_9NOCA</name>
<dbReference type="EMBL" id="JAAXOS010000018">
    <property type="protein sequence ID" value="NKY30445.1"/>
    <property type="molecule type" value="Genomic_DNA"/>
</dbReference>
<gene>
    <name evidence="2" type="ORF">HGB38_30145</name>
</gene>
<protein>
    <recommendedName>
        <fullName evidence="4">Ig-like domain-containing protein</fullName>
    </recommendedName>
</protein>
<evidence type="ECO:0000313" key="3">
    <source>
        <dbReference type="Proteomes" id="UP000540698"/>
    </source>
</evidence>
<evidence type="ECO:0000313" key="2">
    <source>
        <dbReference type="EMBL" id="NKY30445.1"/>
    </source>
</evidence>
<sequence length="147" mass="15038">MTAHPNRARDRRWSRTGAALTGFGALAAAFVLVAPTAGAAVTTATASPAQGMTFGFGNYGTNCQYRVTATVDNIPSSEPVQFTDNAAGTFSPNPAPVVGNQATTVWMPDATGQHTISAVQGTGPAWTSPVMTVGNGMNLGFACMVMP</sequence>
<accession>A0A7X6R6A7</accession>
<reference evidence="2 3" key="1">
    <citation type="submission" date="2020-04" db="EMBL/GenBank/DDBJ databases">
        <title>MicrobeNet Type strains.</title>
        <authorList>
            <person name="Nicholson A.C."/>
        </authorList>
    </citation>
    <scope>NUCLEOTIDE SEQUENCE [LARGE SCALE GENOMIC DNA]</scope>
    <source>
        <strain evidence="2 3">DSM 44956</strain>
    </source>
</reference>
<comment type="caution">
    <text evidence="2">The sequence shown here is derived from an EMBL/GenBank/DDBJ whole genome shotgun (WGS) entry which is preliminary data.</text>
</comment>
<feature type="chain" id="PRO_5030954844" description="Ig-like domain-containing protein" evidence="1">
    <location>
        <begin position="40"/>
        <end position="147"/>
    </location>
</feature>
<feature type="signal peptide" evidence="1">
    <location>
        <begin position="1"/>
        <end position="39"/>
    </location>
</feature>
<evidence type="ECO:0008006" key="4">
    <source>
        <dbReference type="Google" id="ProtNLM"/>
    </source>
</evidence>
<keyword evidence="1" id="KW-0732">Signal</keyword>
<proteinExistence type="predicted"/>
<organism evidence="2 3">
    <name type="scientific">Nocardia gamkensis</name>
    <dbReference type="NCBI Taxonomy" id="352869"/>
    <lineage>
        <taxon>Bacteria</taxon>
        <taxon>Bacillati</taxon>
        <taxon>Actinomycetota</taxon>
        <taxon>Actinomycetes</taxon>
        <taxon>Mycobacteriales</taxon>
        <taxon>Nocardiaceae</taxon>
        <taxon>Nocardia</taxon>
    </lineage>
</organism>
<dbReference type="Proteomes" id="UP000540698">
    <property type="component" value="Unassembled WGS sequence"/>
</dbReference>